<dbReference type="Pfam" id="PF13424">
    <property type="entry name" value="TPR_12"/>
    <property type="match status" value="2"/>
</dbReference>
<dbReference type="RefSeq" id="WP_146360102.1">
    <property type="nucleotide sequence ID" value="NZ_VOBR01000042.1"/>
</dbReference>
<keyword evidence="3 5" id="KW-0238">DNA-binding</keyword>
<dbReference type="PANTHER" id="PTHR35807">
    <property type="entry name" value="TRANSCRIPTIONAL REGULATOR REDD-RELATED"/>
    <property type="match status" value="1"/>
</dbReference>
<name>A0A563EGC8_9PSEU</name>
<dbReference type="Pfam" id="PF13181">
    <property type="entry name" value="TPR_8"/>
    <property type="match status" value="1"/>
</dbReference>
<evidence type="ECO:0000259" key="7">
    <source>
        <dbReference type="PROSITE" id="PS51755"/>
    </source>
</evidence>
<dbReference type="SMART" id="SM01043">
    <property type="entry name" value="BTAD"/>
    <property type="match status" value="1"/>
</dbReference>
<dbReference type="InterPro" id="IPR051677">
    <property type="entry name" value="AfsR-DnrI-RedD_regulator"/>
</dbReference>
<reference evidence="8 9" key="1">
    <citation type="submission" date="2019-07" db="EMBL/GenBank/DDBJ databases">
        <title>Lentzea xizangensis sp. nov., isolated from Qinghai-Tibetan Plateau Soils.</title>
        <authorList>
            <person name="Huang J."/>
        </authorList>
    </citation>
    <scope>NUCLEOTIDE SEQUENCE [LARGE SCALE GENOMIC DNA]</scope>
    <source>
        <strain evidence="8 9">FXJ1.1311</strain>
    </source>
</reference>
<protein>
    <submittedName>
        <fullName evidence="8">Tetratricopeptide repeat protein</fullName>
    </submittedName>
</protein>
<comment type="caution">
    <text evidence="8">The sequence shown here is derived from an EMBL/GenBank/DDBJ whole genome shotgun (WGS) entry which is preliminary data.</text>
</comment>
<dbReference type="GO" id="GO:0006355">
    <property type="term" value="P:regulation of DNA-templated transcription"/>
    <property type="evidence" value="ECO:0007669"/>
    <property type="project" value="InterPro"/>
</dbReference>
<dbReference type="InterPro" id="IPR016032">
    <property type="entry name" value="Sig_transdc_resp-reg_C-effctor"/>
</dbReference>
<dbReference type="PANTHER" id="PTHR35807:SF1">
    <property type="entry name" value="TRANSCRIPTIONAL REGULATOR REDD"/>
    <property type="match status" value="1"/>
</dbReference>
<dbReference type="PRINTS" id="PR00364">
    <property type="entry name" value="DISEASERSIST"/>
</dbReference>
<dbReference type="CDD" id="cd15831">
    <property type="entry name" value="BTAD"/>
    <property type="match status" value="1"/>
</dbReference>
<dbReference type="InterPro" id="IPR011990">
    <property type="entry name" value="TPR-like_helical_dom_sf"/>
</dbReference>
<keyword evidence="4" id="KW-0804">Transcription</keyword>
<dbReference type="GO" id="GO:0003677">
    <property type="term" value="F:DNA binding"/>
    <property type="evidence" value="ECO:0007669"/>
    <property type="project" value="UniProtKB-UniRule"/>
</dbReference>
<evidence type="ECO:0000256" key="6">
    <source>
        <dbReference type="SAM" id="MobiDB-lite"/>
    </source>
</evidence>
<feature type="region of interest" description="Disordered" evidence="6">
    <location>
        <begin position="590"/>
        <end position="612"/>
    </location>
</feature>
<dbReference type="SMART" id="SM00862">
    <property type="entry name" value="Trans_reg_C"/>
    <property type="match status" value="1"/>
</dbReference>
<dbReference type="SUPFAM" id="SSF46894">
    <property type="entry name" value="C-terminal effector domain of the bipartite response regulators"/>
    <property type="match status" value="1"/>
</dbReference>
<accession>A0A563EGC8</accession>
<dbReference type="GO" id="GO:0000160">
    <property type="term" value="P:phosphorelay signal transduction system"/>
    <property type="evidence" value="ECO:0007669"/>
    <property type="project" value="InterPro"/>
</dbReference>
<dbReference type="SUPFAM" id="SSF48452">
    <property type="entry name" value="TPR-like"/>
    <property type="match status" value="3"/>
</dbReference>
<evidence type="ECO:0000313" key="9">
    <source>
        <dbReference type="Proteomes" id="UP000316639"/>
    </source>
</evidence>
<evidence type="ECO:0000256" key="3">
    <source>
        <dbReference type="ARBA" id="ARBA00023125"/>
    </source>
</evidence>
<dbReference type="Pfam" id="PF00486">
    <property type="entry name" value="Trans_reg_C"/>
    <property type="match status" value="1"/>
</dbReference>
<evidence type="ECO:0000313" key="8">
    <source>
        <dbReference type="EMBL" id="TWP45285.1"/>
    </source>
</evidence>
<dbReference type="Gene3D" id="1.10.10.10">
    <property type="entry name" value="Winged helix-like DNA-binding domain superfamily/Winged helix DNA-binding domain"/>
    <property type="match status" value="1"/>
</dbReference>
<comment type="similarity">
    <text evidence="1">Belongs to the AfsR/DnrI/RedD regulatory family.</text>
</comment>
<evidence type="ECO:0000256" key="2">
    <source>
        <dbReference type="ARBA" id="ARBA00023015"/>
    </source>
</evidence>
<dbReference type="SMART" id="SM00028">
    <property type="entry name" value="TPR"/>
    <property type="match status" value="5"/>
</dbReference>
<keyword evidence="9" id="KW-1185">Reference proteome</keyword>
<sequence>MRTGLEFGLLGVFRARRGEVVVPLPARPRTVLAALLLAEGRPVAMDALVDVLWGDDPPGAARSTLQVHVLRVRRALGEDLVRTRAGAYLVPADAAVCDVTEFRDLLSRARDTTDREQEHAVLTGALALWRGPVLADVDSEALRRTEGTRLDEQRLDAVERRAELALALGKPDEVVADMTAVVAEHPLREMAWAHLLSALRHTGRRAEAMAAYHRVRTVLRAELGVEPHPRVQAAHQAVLADEQPVAPAQLPSELPVFVGRRRERAELVDAVARAPLVVLSGPPGVGKTALAVHVAHRVRSHYPDGQLHADLRGFSADDPLPARLVLERFLRALGLAPHQVPADEGEQVALYRSLLSGRRVLVVLDNAGSAAQVRPFVPGAGSALLVTSREAMPGLAVTDGASHVRLAPLTGQEARDLLTTALGARAAAEPDAIGDLTEVCGGLPLALRIAAANLAANPHLAVSDYRDVLRAAPAARLRVGDGEIAVSASFDLSYERLSPAGRELYRLLGVLPGADFSRDVAVAAVPDSSEALDRLVTANLVTPSGSDRYQVHDLIRGHASARAEADTTDAANRALDFYLHTADNATRALYPDHQRPALSPSSVRPRDHRSPSGARAWLNAELANLVACAVSAHHFGRHRYERQVAEVLRGHLRAEGLALWREALSGKGSDDLAGLTDYVLGHYREAIGHHRRALSHHQGSGDHVATLTSLHNLARAHAGLGHHDNAIALHTEAIELGSRTGSVTATLLHLNHLGFAAFVSGRLDTAEAHHRRALELAAASEVLATAHAWNGLGLVAWARGDLTNSISAHQQACDLATGDHQLLGFAQIWLAMSCCEAGLHDRAVAAAEAGIAAGRTAGDPRHEVVGTMIVADVRRHTGADVLDDYASALRRAETIGFAHGELPLRCRMASVLRDAGDPDGALGHADRAVELVETTGVRLAEPDALIELGLTHRALGAADRARACLDRAVELAAGSGQRLVEARARHHRQ</sequence>
<dbReference type="Gene3D" id="3.40.50.300">
    <property type="entry name" value="P-loop containing nucleotide triphosphate hydrolases"/>
    <property type="match status" value="1"/>
</dbReference>
<dbReference type="InterPro" id="IPR001867">
    <property type="entry name" value="OmpR/PhoB-type_DNA-bd"/>
</dbReference>
<dbReference type="EMBL" id="VOBR01000042">
    <property type="protein sequence ID" value="TWP45285.1"/>
    <property type="molecule type" value="Genomic_DNA"/>
</dbReference>
<feature type="DNA-binding region" description="OmpR/PhoB-type" evidence="5">
    <location>
        <begin position="1"/>
        <end position="93"/>
    </location>
</feature>
<feature type="domain" description="OmpR/PhoB-type" evidence="7">
    <location>
        <begin position="1"/>
        <end position="93"/>
    </location>
</feature>
<evidence type="ECO:0000256" key="4">
    <source>
        <dbReference type="ARBA" id="ARBA00023163"/>
    </source>
</evidence>
<gene>
    <name evidence="8" type="ORF">FKR81_39500</name>
</gene>
<organism evidence="8 9">
    <name type="scientific">Lentzea tibetensis</name>
    <dbReference type="NCBI Taxonomy" id="2591470"/>
    <lineage>
        <taxon>Bacteria</taxon>
        <taxon>Bacillati</taxon>
        <taxon>Actinomycetota</taxon>
        <taxon>Actinomycetes</taxon>
        <taxon>Pseudonocardiales</taxon>
        <taxon>Pseudonocardiaceae</taxon>
        <taxon>Lentzea</taxon>
    </lineage>
</organism>
<dbReference type="SUPFAM" id="SSF52540">
    <property type="entry name" value="P-loop containing nucleoside triphosphate hydrolases"/>
    <property type="match status" value="1"/>
</dbReference>
<evidence type="ECO:0000256" key="5">
    <source>
        <dbReference type="PROSITE-ProRule" id="PRU01091"/>
    </source>
</evidence>
<dbReference type="AlphaFoldDB" id="A0A563EGC8"/>
<dbReference type="InterPro" id="IPR019734">
    <property type="entry name" value="TPR_rpt"/>
</dbReference>
<dbReference type="GO" id="GO:0043531">
    <property type="term" value="F:ADP binding"/>
    <property type="evidence" value="ECO:0007669"/>
    <property type="project" value="InterPro"/>
</dbReference>
<keyword evidence="2" id="KW-0805">Transcription regulation</keyword>
<dbReference type="InterPro" id="IPR036388">
    <property type="entry name" value="WH-like_DNA-bd_sf"/>
</dbReference>
<proteinExistence type="inferred from homology"/>
<dbReference type="InterPro" id="IPR027417">
    <property type="entry name" value="P-loop_NTPase"/>
</dbReference>
<dbReference type="InterPro" id="IPR005158">
    <property type="entry name" value="BTAD"/>
</dbReference>
<dbReference type="OrthoDB" id="7628974at2"/>
<dbReference type="Gene3D" id="1.25.40.10">
    <property type="entry name" value="Tetratricopeptide repeat domain"/>
    <property type="match status" value="3"/>
</dbReference>
<evidence type="ECO:0000256" key="1">
    <source>
        <dbReference type="ARBA" id="ARBA00005820"/>
    </source>
</evidence>
<dbReference type="Proteomes" id="UP000316639">
    <property type="component" value="Unassembled WGS sequence"/>
</dbReference>
<dbReference type="PROSITE" id="PS51755">
    <property type="entry name" value="OMPR_PHOB"/>
    <property type="match status" value="1"/>
</dbReference>
<dbReference type="Pfam" id="PF03704">
    <property type="entry name" value="BTAD"/>
    <property type="match status" value="1"/>
</dbReference>